<dbReference type="Pfam" id="PF00026">
    <property type="entry name" value="Asp"/>
    <property type="match status" value="1"/>
</dbReference>
<evidence type="ECO:0000313" key="13">
    <source>
        <dbReference type="Proteomes" id="UP000553632"/>
    </source>
</evidence>
<sequence length="363" mass="39800">MRGASVLLPVWFGVFFVTHGQVLRTPTSYDYLPGYGYALLGDISINTQKMHALIDTGSSATFFLWSTWFDSTYDQGYCSNPSIGSYRCDLCRPSDTSTITYTDGTKVDVFRSRGWATIGGTGGIRIHYGLVHGHEAPDNSLPFHSIGLGPEDTPGYPPFMSQLQGTVASTTFALYLRKHRCGAVTGELLLGGGDPSLHVGPLRFTPLRGRPGDRGYRVTVGMVRLGQRTSSFGDESGIIDTRAEYIFAPSFYFRKLVPQIFAEASASAGVAVNYQWVPGLELFVFDCAFMRFIPPIKMCLGEADDDQGVPIYVTNYARNSAGTCSLAFKLDPNETWRLPAFVLVGTYFEFRPSEGKLGVARLA</sequence>
<dbReference type="Proteomes" id="UP000574390">
    <property type="component" value="Unassembled WGS sequence"/>
</dbReference>
<dbReference type="AlphaFoldDB" id="A0A7J6P575"/>
<keyword evidence="3 7" id="KW-0732">Signal</keyword>
<dbReference type="GO" id="GO:0004190">
    <property type="term" value="F:aspartic-type endopeptidase activity"/>
    <property type="evidence" value="ECO:0007669"/>
    <property type="project" value="UniProtKB-KW"/>
</dbReference>
<dbReference type="OrthoDB" id="2747330at2759"/>
<evidence type="ECO:0000259" key="8">
    <source>
        <dbReference type="PROSITE" id="PS51767"/>
    </source>
</evidence>
<evidence type="ECO:0000256" key="5">
    <source>
        <dbReference type="ARBA" id="ARBA00022801"/>
    </source>
</evidence>
<evidence type="ECO:0000313" key="9">
    <source>
        <dbReference type="EMBL" id="KAF4691235.1"/>
    </source>
</evidence>
<dbReference type="Proteomes" id="UP000553632">
    <property type="component" value="Unassembled WGS sequence"/>
</dbReference>
<dbReference type="EMBL" id="JABANP010000082">
    <property type="protein sequence ID" value="KAF4691235.1"/>
    <property type="molecule type" value="Genomic_DNA"/>
</dbReference>
<dbReference type="Proteomes" id="UP000541610">
    <property type="component" value="Unassembled WGS sequence"/>
</dbReference>
<evidence type="ECO:0000313" key="10">
    <source>
        <dbReference type="EMBL" id="KAF4752488.1"/>
    </source>
</evidence>
<evidence type="ECO:0000256" key="2">
    <source>
        <dbReference type="ARBA" id="ARBA00022670"/>
    </source>
</evidence>
<gene>
    <name evidence="9" type="ORF">FOZ60_015912</name>
    <name evidence="11" type="ORF">FOZ62_027273</name>
    <name evidence="10" type="ORF">FOZ63_026911</name>
</gene>
<feature type="chain" id="PRO_5033594266" description="Peptidase A1 domain-containing protein" evidence="7">
    <location>
        <begin position="21"/>
        <end position="363"/>
    </location>
</feature>
<organism evidence="9 12">
    <name type="scientific">Perkinsus olseni</name>
    <name type="common">Perkinsus atlanticus</name>
    <dbReference type="NCBI Taxonomy" id="32597"/>
    <lineage>
        <taxon>Eukaryota</taxon>
        <taxon>Sar</taxon>
        <taxon>Alveolata</taxon>
        <taxon>Perkinsozoa</taxon>
        <taxon>Perkinsea</taxon>
        <taxon>Perkinsida</taxon>
        <taxon>Perkinsidae</taxon>
        <taxon>Perkinsus</taxon>
    </lineage>
</organism>
<evidence type="ECO:0000256" key="3">
    <source>
        <dbReference type="ARBA" id="ARBA00022729"/>
    </source>
</evidence>
<dbReference type="PANTHER" id="PTHR47965">
    <property type="entry name" value="ASPARTYL PROTEASE-RELATED"/>
    <property type="match status" value="1"/>
</dbReference>
<dbReference type="PANTHER" id="PTHR47965:SF12">
    <property type="entry name" value="ASPARTIC PROTEINASE 3-RELATED"/>
    <property type="match status" value="1"/>
</dbReference>
<keyword evidence="5" id="KW-0378">Hydrolase</keyword>
<dbReference type="InterPro" id="IPR033121">
    <property type="entry name" value="PEPTIDASE_A1"/>
</dbReference>
<dbReference type="InterPro" id="IPR021109">
    <property type="entry name" value="Peptidase_aspartic_dom_sf"/>
</dbReference>
<evidence type="ECO:0000313" key="12">
    <source>
        <dbReference type="Proteomes" id="UP000541610"/>
    </source>
</evidence>
<evidence type="ECO:0000256" key="4">
    <source>
        <dbReference type="ARBA" id="ARBA00022750"/>
    </source>
</evidence>
<evidence type="ECO:0000256" key="1">
    <source>
        <dbReference type="ARBA" id="ARBA00007447"/>
    </source>
</evidence>
<dbReference type="SUPFAM" id="SSF50630">
    <property type="entry name" value="Acid proteases"/>
    <property type="match status" value="1"/>
</dbReference>
<keyword evidence="13" id="KW-1185">Reference proteome</keyword>
<evidence type="ECO:0000256" key="6">
    <source>
        <dbReference type="ARBA" id="ARBA00023145"/>
    </source>
</evidence>
<keyword evidence="4" id="KW-0064">Aspartyl protease</keyword>
<evidence type="ECO:0000313" key="11">
    <source>
        <dbReference type="EMBL" id="KAF4756629.1"/>
    </source>
</evidence>
<proteinExistence type="inferred from homology"/>
<feature type="signal peptide" evidence="7">
    <location>
        <begin position="1"/>
        <end position="20"/>
    </location>
</feature>
<dbReference type="InterPro" id="IPR001461">
    <property type="entry name" value="Aspartic_peptidase_A1"/>
</dbReference>
<name>A0A7J6P575_PEROL</name>
<dbReference type="EMBL" id="JABANM010000049">
    <property type="protein sequence ID" value="KAF4756629.1"/>
    <property type="molecule type" value="Genomic_DNA"/>
</dbReference>
<comment type="caution">
    <text evidence="9">The sequence shown here is derived from an EMBL/GenBank/DDBJ whole genome shotgun (WGS) entry which is preliminary data.</text>
</comment>
<protein>
    <recommendedName>
        <fullName evidence="8">Peptidase A1 domain-containing protein</fullName>
    </recommendedName>
</protein>
<evidence type="ECO:0000256" key="7">
    <source>
        <dbReference type="SAM" id="SignalP"/>
    </source>
</evidence>
<reference evidence="12 13" key="1">
    <citation type="submission" date="2020-04" db="EMBL/GenBank/DDBJ databases">
        <title>Perkinsus olseni comparative genomics.</title>
        <authorList>
            <person name="Bogema D.R."/>
        </authorList>
    </citation>
    <scope>NUCLEOTIDE SEQUENCE [LARGE SCALE GENOMIC DNA]</scope>
    <source>
        <strain evidence="9">00978-12</strain>
        <strain evidence="11">ATCC PRA-205</strain>
        <strain evidence="10 13">ATCC PRA-207</strain>
    </source>
</reference>
<dbReference type="Gene3D" id="2.40.70.10">
    <property type="entry name" value="Acid Proteases"/>
    <property type="match status" value="2"/>
</dbReference>
<keyword evidence="6" id="KW-0865">Zymogen</keyword>
<dbReference type="PROSITE" id="PS51767">
    <property type="entry name" value="PEPTIDASE_A1"/>
    <property type="match status" value="1"/>
</dbReference>
<feature type="domain" description="Peptidase A1" evidence="8">
    <location>
        <begin position="37"/>
        <end position="360"/>
    </location>
</feature>
<dbReference type="EMBL" id="JABANO010006026">
    <property type="protein sequence ID" value="KAF4752488.1"/>
    <property type="molecule type" value="Genomic_DNA"/>
</dbReference>
<keyword evidence="2" id="KW-0645">Protease</keyword>
<dbReference type="InterPro" id="IPR034164">
    <property type="entry name" value="Pepsin-like_dom"/>
</dbReference>
<dbReference type="CDD" id="cd05471">
    <property type="entry name" value="pepsin_like"/>
    <property type="match status" value="1"/>
</dbReference>
<dbReference type="GO" id="GO:0006508">
    <property type="term" value="P:proteolysis"/>
    <property type="evidence" value="ECO:0007669"/>
    <property type="project" value="UniProtKB-KW"/>
</dbReference>
<accession>A0A7J6P575</accession>
<comment type="similarity">
    <text evidence="1">Belongs to the peptidase A1 family.</text>
</comment>